<comment type="caution">
    <text evidence="2">The sequence shown here is derived from an EMBL/GenBank/DDBJ whole genome shotgun (WGS) entry which is preliminary data.</text>
</comment>
<proteinExistence type="predicted"/>
<dbReference type="AlphaFoldDB" id="A0A9W7LDV9"/>
<dbReference type="Pfam" id="PF00581">
    <property type="entry name" value="Rhodanese"/>
    <property type="match status" value="1"/>
</dbReference>
<dbReference type="PANTHER" id="PTHR45431:SF3">
    <property type="entry name" value="RHODANESE-LIKE DOMAIN-CONTAINING PROTEIN 15, CHLOROPLASTIC"/>
    <property type="match status" value="1"/>
</dbReference>
<evidence type="ECO:0000313" key="2">
    <source>
        <dbReference type="EMBL" id="GMI46929.1"/>
    </source>
</evidence>
<dbReference type="PROSITE" id="PS50206">
    <property type="entry name" value="RHODANESE_3"/>
    <property type="match status" value="1"/>
</dbReference>
<accession>A0A9W7LDV9</accession>
<dbReference type="PANTHER" id="PTHR45431">
    <property type="entry name" value="RHODANESE-LIKE DOMAIN-CONTAINING PROTEIN 15, CHLOROPLASTIC"/>
    <property type="match status" value="1"/>
</dbReference>
<evidence type="ECO:0000259" key="1">
    <source>
        <dbReference type="PROSITE" id="PS50206"/>
    </source>
</evidence>
<dbReference type="Proteomes" id="UP001165065">
    <property type="component" value="Unassembled WGS sequence"/>
</dbReference>
<keyword evidence="3" id="KW-1185">Reference proteome</keyword>
<sequence length="130" mass="14311">MSFQCPPPTASNLLSSPGHVYLDVRTQAEFGAYRVPRSFNVPCFESGGYGLEPVEDFVEKVREVFGDPSTAPTFIVGCKIGQRSLAGMERLREVGYQAVNLDGGIDTWQAMGLPIEYAKEEGQNEDDLFL</sequence>
<dbReference type="Gene3D" id="3.40.250.10">
    <property type="entry name" value="Rhodanese-like domain"/>
    <property type="match status" value="1"/>
</dbReference>
<gene>
    <name evidence="2" type="ORF">TrCOL_g9066</name>
</gene>
<name>A0A9W7LDV9_9STRA</name>
<feature type="domain" description="Rhodanese" evidence="1">
    <location>
        <begin position="15"/>
        <end position="117"/>
    </location>
</feature>
<dbReference type="CDD" id="cd00158">
    <property type="entry name" value="RHOD"/>
    <property type="match status" value="1"/>
</dbReference>
<dbReference type="SMART" id="SM00450">
    <property type="entry name" value="RHOD"/>
    <property type="match status" value="1"/>
</dbReference>
<dbReference type="SUPFAM" id="SSF52821">
    <property type="entry name" value="Rhodanese/Cell cycle control phosphatase"/>
    <property type="match status" value="1"/>
</dbReference>
<dbReference type="InterPro" id="IPR052367">
    <property type="entry name" value="Thiosulfate_ST/Rhodanese-like"/>
</dbReference>
<evidence type="ECO:0000313" key="3">
    <source>
        <dbReference type="Proteomes" id="UP001165065"/>
    </source>
</evidence>
<dbReference type="InterPro" id="IPR036873">
    <property type="entry name" value="Rhodanese-like_dom_sf"/>
</dbReference>
<organism evidence="2 3">
    <name type="scientific">Triparma columacea</name>
    <dbReference type="NCBI Taxonomy" id="722753"/>
    <lineage>
        <taxon>Eukaryota</taxon>
        <taxon>Sar</taxon>
        <taxon>Stramenopiles</taxon>
        <taxon>Ochrophyta</taxon>
        <taxon>Bolidophyceae</taxon>
        <taxon>Parmales</taxon>
        <taxon>Triparmaceae</taxon>
        <taxon>Triparma</taxon>
    </lineage>
</organism>
<reference evidence="3" key="1">
    <citation type="journal article" date="2023" name="Commun. Biol.">
        <title>Genome analysis of Parmales, the sister group of diatoms, reveals the evolutionary specialization of diatoms from phago-mixotrophs to photoautotrophs.</title>
        <authorList>
            <person name="Ban H."/>
            <person name="Sato S."/>
            <person name="Yoshikawa S."/>
            <person name="Yamada K."/>
            <person name="Nakamura Y."/>
            <person name="Ichinomiya M."/>
            <person name="Sato N."/>
            <person name="Blanc-Mathieu R."/>
            <person name="Endo H."/>
            <person name="Kuwata A."/>
            <person name="Ogata H."/>
        </authorList>
    </citation>
    <scope>NUCLEOTIDE SEQUENCE [LARGE SCALE GENOMIC DNA]</scope>
</reference>
<dbReference type="EMBL" id="BRYA01000319">
    <property type="protein sequence ID" value="GMI46929.1"/>
    <property type="molecule type" value="Genomic_DNA"/>
</dbReference>
<dbReference type="InterPro" id="IPR001763">
    <property type="entry name" value="Rhodanese-like_dom"/>
</dbReference>
<dbReference type="OrthoDB" id="566238at2759"/>
<protein>
    <recommendedName>
        <fullName evidence="1">Rhodanese domain-containing protein</fullName>
    </recommendedName>
</protein>